<feature type="region of interest" description="Disordered" evidence="1">
    <location>
        <begin position="95"/>
        <end position="126"/>
    </location>
</feature>
<dbReference type="InterPro" id="IPR038563">
    <property type="entry name" value="Endonuclease_7_sf"/>
</dbReference>
<gene>
    <name evidence="2" type="ORF">UFOVP460_37</name>
</gene>
<feature type="compositionally biased region" description="Basic and acidic residues" evidence="1">
    <location>
        <begin position="95"/>
        <end position="107"/>
    </location>
</feature>
<feature type="compositionally biased region" description="Basic residues" evidence="1">
    <location>
        <begin position="108"/>
        <end position="126"/>
    </location>
</feature>
<dbReference type="EMBL" id="LR796434">
    <property type="protein sequence ID" value="CAB4144432.1"/>
    <property type="molecule type" value="Genomic_DNA"/>
</dbReference>
<accession>A0A6J5MDT8</accession>
<keyword evidence="2" id="KW-0255">Endonuclease</keyword>
<dbReference type="SUPFAM" id="SSF54060">
    <property type="entry name" value="His-Me finger endonucleases"/>
    <property type="match status" value="1"/>
</dbReference>
<keyword evidence="2" id="KW-0378">Hydrolase</keyword>
<dbReference type="Pfam" id="PF02945">
    <property type="entry name" value="Endonuclease_7"/>
    <property type="match status" value="1"/>
</dbReference>
<organism evidence="2">
    <name type="scientific">uncultured Caudovirales phage</name>
    <dbReference type="NCBI Taxonomy" id="2100421"/>
    <lineage>
        <taxon>Viruses</taxon>
        <taxon>Duplodnaviria</taxon>
        <taxon>Heunggongvirae</taxon>
        <taxon>Uroviricota</taxon>
        <taxon>Caudoviricetes</taxon>
        <taxon>Peduoviridae</taxon>
        <taxon>Maltschvirus</taxon>
        <taxon>Maltschvirus maltsch</taxon>
    </lineage>
</organism>
<dbReference type="InterPro" id="IPR004211">
    <property type="entry name" value="Endonuclease_7"/>
</dbReference>
<evidence type="ECO:0000256" key="1">
    <source>
        <dbReference type="SAM" id="MobiDB-lite"/>
    </source>
</evidence>
<sequence>MRLKVKDIPRLRAEIAKGQNGTCWLCDIDLTGVKACLDHDHKTGLIRGVLCGNCNGIEGKINNLANRAKRDKTRYAFVARVLAYWDAFDAHPRTEIHPTHKTADEKRIRRNKKAKEKRLKKKQAKA</sequence>
<name>A0A6J5MDT8_9CAUD</name>
<proteinExistence type="predicted"/>
<protein>
    <submittedName>
        <fullName evidence="2">Recombination endonuclease VII</fullName>
    </submittedName>
</protein>
<dbReference type="Gene3D" id="3.40.1800.10">
    <property type="entry name" value="His-Me finger endonucleases"/>
    <property type="match status" value="1"/>
</dbReference>
<evidence type="ECO:0000313" key="2">
    <source>
        <dbReference type="EMBL" id="CAB4144432.1"/>
    </source>
</evidence>
<keyword evidence="2" id="KW-0540">Nuclease</keyword>
<dbReference type="GO" id="GO:0004519">
    <property type="term" value="F:endonuclease activity"/>
    <property type="evidence" value="ECO:0007669"/>
    <property type="project" value="UniProtKB-KW"/>
</dbReference>
<reference evidence="2" key="1">
    <citation type="submission" date="2020-04" db="EMBL/GenBank/DDBJ databases">
        <authorList>
            <person name="Chiriac C."/>
            <person name="Salcher M."/>
            <person name="Ghai R."/>
            <person name="Kavagutti S V."/>
        </authorList>
    </citation>
    <scope>NUCLEOTIDE SEQUENCE</scope>
</reference>
<dbReference type="InterPro" id="IPR044925">
    <property type="entry name" value="His-Me_finger_sf"/>
</dbReference>